<dbReference type="InterPro" id="IPR011032">
    <property type="entry name" value="GroES-like_sf"/>
</dbReference>
<dbReference type="InterPro" id="IPR013149">
    <property type="entry name" value="ADH-like_C"/>
</dbReference>
<organism evidence="3 4">
    <name type="scientific">Suicoccus acidiformans</name>
    <dbReference type="NCBI Taxonomy" id="2036206"/>
    <lineage>
        <taxon>Bacteria</taxon>
        <taxon>Bacillati</taxon>
        <taxon>Bacillota</taxon>
        <taxon>Bacilli</taxon>
        <taxon>Lactobacillales</taxon>
        <taxon>Aerococcaceae</taxon>
        <taxon>Suicoccus</taxon>
    </lineage>
</organism>
<dbReference type="OrthoDB" id="9792162at2"/>
<dbReference type="InterPro" id="IPR051603">
    <property type="entry name" value="Zinc-ADH_QOR/CCCR"/>
</dbReference>
<dbReference type="GO" id="GO:0005829">
    <property type="term" value="C:cytosol"/>
    <property type="evidence" value="ECO:0007669"/>
    <property type="project" value="TreeGrafter"/>
</dbReference>
<dbReference type="RefSeq" id="WP_118989565.1">
    <property type="nucleotide sequence ID" value="NZ_CP023434.1"/>
</dbReference>
<accession>A0A347WHT4</accession>
<dbReference type="GO" id="GO:0003730">
    <property type="term" value="F:mRNA 3'-UTR binding"/>
    <property type="evidence" value="ECO:0007669"/>
    <property type="project" value="TreeGrafter"/>
</dbReference>
<dbReference type="Pfam" id="PF00107">
    <property type="entry name" value="ADH_zinc_N"/>
    <property type="match status" value="1"/>
</dbReference>
<dbReference type="CDD" id="cd08253">
    <property type="entry name" value="zeta_crystallin"/>
    <property type="match status" value="1"/>
</dbReference>
<dbReference type="SUPFAM" id="SSF51735">
    <property type="entry name" value="NAD(P)-binding Rossmann-fold domains"/>
    <property type="match status" value="1"/>
</dbReference>
<dbReference type="AlphaFoldDB" id="A0A347WHT4"/>
<dbReference type="PANTHER" id="PTHR44154:SF1">
    <property type="entry name" value="QUINONE OXIDOREDUCTASE"/>
    <property type="match status" value="1"/>
</dbReference>
<dbReference type="EMBL" id="CP023434">
    <property type="protein sequence ID" value="AXY24641.1"/>
    <property type="molecule type" value="Genomic_DNA"/>
</dbReference>
<dbReference type="Gene3D" id="3.90.180.10">
    <property type="entry name" value="Medium-chain alcohol dehydrogenases, catalytic domain"/>
    <property type="match status" value="1"/>
</dbReference>
<dbReference type="InterPro" id="IPR020843">
    <property type="entry name" value="ER"/>
</dbReference>
<dbReference type="GO" id="GO:0070402">
    <property type="term" value="F:NADPH binding"/>
    <property type="evidence" value="ECO:0007669"/>
    <property type="project" value="TreeGrafter"/>
</dbReference>
<dbReference type="SUPFAM" id="SSF50129">
    <property type="entry name" value="GroES-like"/>
    <property type="match status" value="1"/>
</dbReference>
<evidence type="ECO:0000256" key="1">
    <source>
        <dbReference type="ARBA" id="ARBA00022857"/>
    </source>
</evidence>
<evidence type="ECO:0000313" key="3">
    <source>
        <dbReference type="EMBL" id="AXY24641.1"/>
    </source>
</evidence>
<dbReference type="InterPro" id="IPR036291">
    <property type="entry name" value="NAD(P)-bd_dom_sf"/>
</dbReference>
<dbReference type="PANTHER" id="PTHR44154">
    <property type="entry name" value="QUINONE OXIDOREDUCTASE"/>
    <property type="match status" value="1"/>
</dbReference>
<keyword evidence="4" id="KW-1185">Reference proteome</keyword>
<dbReference type="Gene3D" id="3.40.50.720">
    <property type="entry name" value="NAD(P)-binding Rossmann-like Domain"/>
    <property type="match status" value="1"/>
</dbReference>
<reference evidence="3 4" key="1">
    <citation type="submission" date="2017-09" db="EMBL/GenBank/DDBJ databases">
        <title>Complete genome sequence of Oxytococcus suis strain ZY16052.</title>
        <authorList>
            <person name="Li F."/>
        </authorList>
    </citation>
    <scope>NUCLEOTIDE SEQUENCE [LARGE SCALE GENOMIC DNA]</scope>
    <source>
        <strain evidence="3 4">ZY16052</strain>
    </source>
</reference>
<proteinExistence type="predicted"/>
<dbReference type="GO" id="GO:0003960">
    <property type="term" value="F:quinone reductase (NADPH) activity"/>
    <property type="evidence" value="ECO:0007669"/>
    <property type="project" value="TreeGrafter"/>
</dbReference>
<feature type="domain" description="Enoyl reductase (ER)" evidence="2">
    <location>
        <begin position="10"/>
        <end position="322"/>
    </location>
</feature>
<evidence type="ECO:0000313" key="4">
    <source>
        <dbReference type="Proteomes" id="UP000263232"/>
    </source>
</evidence>
<protein>
    <submittedName>
        <fullName evidence="3">Quinone oxidoreductase</fullName>
    </submittedName>
</protein>
<dbReference type="Proteomes" id="UP000263232">
    <property type="component" value="Chromosome"/>
</dbReference>
<evidence type="ECO:0000259" key="2">
    <source>
        <dbReference type="SMART" id="SM00829"/>
    </source>
</evidence>
<dbReference type="SMART" id="SM00829">
    <property type="entry name" value="PKS_ER"/>
    <property type="match status" value="1"/>
</dbReference>
<dbReference type="KEGG" id="abae:CL176_00575"/>
<name>A0A347WHT4_9LACT</name>
<dbReference type="Pfam" id="PF08240">
    <property type="entry name" value="ADH_N"/>
    <property type="match status" value="1"/>
</dbReference>
<sequence>MRAIQMEQFGGPEHLQLVDIPIPEPGPGQVRIQVMTAGLNPNDLYTMKGDYAAYIPELPYMPGYDGSGIVDALGEGVQFLKQGERVFFTGFLADVKTGSLAEYIVIDAAVVHALPEELTFAEGAALGIPTLAAYQAVSRAQLRSEDVVLIHGTSGAVGSYAVQLASRRSKYVIGTSSTKKGRESIKAWGANDAIPHLQTLQAEAELEKHLPQAPDVIIEMLADQNLNQDLDVLALYGNIVIVGARGEVKIAPRLIMNKEADIRGIAIANLHPEVYQSHMEAIINLLKAGELKPIVGAVYPLAKAPEVYRTLLERPAQGKIIIAVGEAEAC</sequence>
<keyword evidence="1" id="KW-0521">NADP</keyword>
<dbReference type="InterPro" id="IPR013154">
    <property type="entry name" value="ADH-like_N"/>
</dbReference>
<gene>
    <name evidence="3" type="ORF">CL176_00575</name>
</gene>